<accession>A0A074S3H2</accession>
<feature type="transmembrane region" description="Helical" evidence="2">
    <location>
        <begin position="168"/>
        <end position="187"/>
    </location>
</feature>
<keyword evidence="2" id="KW-1133">Transmembrane helix</keyword>
<gene>
    <name evidence="4" type="ORF">V565_024330</name>
</gene>
<keyword evidence="5" id="KW-1185">Reference proteome</keyword>
<organism evidence="4 5">
    <name type="scientific">Rhizoctonia solani 123E</name>
    <dbReference type="NCBI Taxonomy" id="1423351"/>
    <lineage>
        <taxon>Eukaryota</taxon>
        <taxon>Fungi</taxon>
        <taxon>Dikarya</taxon>
        <taxon>Basidiomycota</taxon>
        <taxon>Agaricomycotina</taxon>
        <taxon>Agaricomycetes</taxon>
        <taxon>Cantharellales</taxon>
        <taxon>Ceratobasidiaceae</taxon>
        <taxon>Rhizoctonia</taxon>
    </lineage>
</organism>
<feature type="compositionally biased region" description="Basic and acidic residues" evidence="1">
    <location>
        <begin position="305"/>
        <end position="325"/>
    </location>
</feature>
<keyword evidence="2" id="KW-0472">Membrane</keyword>
<feature type="compositionally biased region" description="Basic and acidic residues" evidence="1">
    <location>
        <begin position="413"/>
        <end position="427"/>
    </location>
</feature>
<dbReference type="AlphaFoldDB" id="A0A074S3H2"/>
<dbReference type="Proteomes" id="UP000027456">
    <property type="component" value="Unassembled WGS sequence"/>
</dbReference>
<evidence type="ECO:0000256" key="1">
    <source>
        <dbReference type="SAM" id="MobiDB-lite"/>
    </source>
</evidence>
<dbReference type="OrthoDB" id="3219854at2759"/>
<feature type="region of interest" description="Disordered" evidence="1">
    <location>
        <begin position="302"/>
        <end position="325"/>
    </location>
</feature>
<evidence type="ECO:0000313" key="4">
    <source>
        <dbReference type="EMBL" id="KEP53911.1"/>
    </source>
</evidence>
<feature type="transmembrane region" description="Helical" evidence="2">
    <location>
        <begin position="254"/>
        <end position="278"/>
    </location>
</feature>
<name>A0A074S3H2_9AGAM</name>
<evidence type="ECO:0000256" key="2">
    <source>
        <dbReference type="SAM" id="Phobius"/>
    </source>
</evidence>
<protein>
    <submittedName>
        <fullName evidence="4">Putative transmembrane protein</fullName>
    </submittedName>
</protein>
<keyword evidence="2 4" id="KW-0812">Transmembrane</keyword>
<dbReference type="InterPro" id="IPR045338">
    <property type="entry name" value="DUF6535"/>
</dbReference>
<proteinExistence type="predicted"/>
<evidence type="ECO:0000313" key="5">
    <source>
        <dbReference type="Proteomes" id="UP000027456"/>
    </source>
</evidence>
<reference evidence="4 5" key="1">
    <citation type="submission" date="2013-12" db="EMBL/GenBank/DDBJ databases">
        <authorList>
            <person name="Cubeta M."/>
            <person name="Pakala S."/>
            <person name="Fedorova N."/>
            <person name="Thomas E."/>
            <person name="Dean R."/>
            <person name="Jabaji S."/>
            <person name="Neate S."/>
            <person name="Toda T."/>
            <person name="Tavantzis S."/>
            <person name="Vilgalys R."/>
            <person name="Bharathan N."/>
            <person name="Pakala S."/>
            <person name="Losada L.S."/>
            <person name="Zafar N."/>
            <person name="Nierman W."/>
        </authorList>
    </citation>
    <scope>NUCLEOTIDE SEQUENCE [LARGE SCALE GENOMIC DNA]</scope>
    <source>
        <strain evidence="4 5">123E</strain>
    </source>
</reference>
<feature type="region of interest" description="Disordered" evidence="1">
    <location>
        <begin position="404"/>
        <end position="449"/>
    </location>
</feature>
<dbReference type="HOGENOM" id="CLU_010953_1_0_1"/>
<feature type="compositionally biased region" description="Polar residues" evidence="1">
    <location>
        <begin position="431"/>
        <end position="449"/>
    </location>
</feature>
<evidence type="ECO:0000259" key="3">
    <source>
        <dbReference type="Pfam" id="PF20153"/>
    </source>
</evidence>
<dbReference type="EMBL" id="AZST01000044">
    <property type="protein sequence ID" value="KEP53911.1"/>
    <property type="molecule type" value="Genomic_DNA"/>
</dbReference>
<comment type="caution">
    <text evidence="4">The sequence shown here is derived from an EMBL/GenBank/DDBJ whole genome shotgun (WGS) entry which is preliminary data.</text>
</comment>
<feature type="transmembrane region" description="Helical" evidence="2">
    <location>
        <begin position="224"/>
        <end position="248"/>
    </location>
</feature>
<sequence>MPFINRQLYEGGSTVHITNIPGNRPEAHNVSRNSQAPIMAAAGNVSPTEDFDEYGTELEPEARVWKTYVKVADKFDKEQVEGWNSSLDVTLIFAGLFTAICTAFVIESAKSLKEDPDETSARRLDQITRILLVIANVSNPESLNSTELAAPISPDPFSPRLVDVCINALWFFSLSLSAAVALLAMLAKEWCYLFMSDRIGDPWSQTKTRQQRWMGIEMWKMEELIMFLPSFIHLSFLSFGIGLCVFLGDLNWRVAILAIIVTLGSMTIYMLSTLLPLLQQHDTICPYSTSISRLIQRFQRRNERHKQDSEETNHVSRQARHDSERTSHIAVEALAWLIKTREDPKSTDTALQAIAGADSNDTDRKILRGCGADTMISRRLTSLDSYSTNYERVLALYTRAHSFFQPPTTSATPRKEASPSSEERGDDTPNPELQESSGAQLQQESNRNQELPKKILRLRKIINEQIDAYVTPRSTRDNIRALWIGRTAASHCLKSLDQGVQPQTEELYDSAIDLLERYRSRDVYLNPQEVQFLMTGIAMLLYFLLVDCTPDAGAQYVVELIRKADTAKNNQEQLRLKYLSLPMVVYALSRHDYPVWPDTSSYHLRSRAQRAVDVVAYYVSQPDPSRLNEVSSTMINLGLLELLADPDIYKLNDGDIKTISEAFDSSAREAPIYTLPSISNTDIYSRSLKGIIKLISKEHHNLLDDDTQDVAIACLTILNRIPVVQWTVNSSFEQVYAFVIECVLKIPPSGPESYGQNTALDLMQKFHDRNDLVRAQNPMPDLAQWLNRREIFTKLKEAAEMQATSNDPNFVTKLFATGQAWVLIDFAVKSKTTDQDGWRSCLSFFVQDENLWDSSDPTILRFEDQRTTLANQYRGMWGDRSTHCHKYLKSLYESLALAGPEHGNLLLANTPQSFGTEK</sequence>
<feature type="domain" description="DUF6535" evidence="3">
    <location>
        <begin position="65"/>
        <end position="247"/>
    </location>
</feature>
<dbReference type="Pfam" id="PF20153">
    <property type="entry name" value="DUF6535"/>
    <property type="match status" value="1"/>
</dbReference>